<evidence type="ECO:0000256" key="2">
    <source>
        <dbReference type="RuleBase" id="RU362097"/>
    </source>
</evidence>
<reference evidence="3 4" key="1">
    <citation type="submission" date="2017-06" db="EMBL/GenBank/DDBJ databases">
        <title>Description of Rhodopirellula bahusiensis sp. nov.</title>
        <authorList>
            <person name="Kizina J."/>
            <person name="Harder J."/>
        </authorList>
    </citation>
    <scope>NUCLEOTIDE SEQUENCE [LARGE SCALE GENOMIC DNA]</scope>
    <source>
        <strain evidence="3 4">SWK21</strain>
    </source>
</reference>
<evidence type="ECO:0000256" key="1">
    <source>
        <dbReference type="ARBA" id="ARBA00007613"/>
    </source>
</evidence>
<dbReference type="Gene3D" id="2.20.200.10">
    <property type="entry name" value="Outer membrane efflux proteins (OEP)"/>
    <property type="match status" value="1"/>
</dbReference>
<comment type="similarity">
    <text evidence="1 2">Belongs to the outer membrane factor (OMF) (TC 1.B.17) family.</text>
</comment>
<dbReference type="PANTHER" id="PTHR30203">
    <property type="entry name" value="OUTER MEMBRANE CATION EFFLUX PROTEIN"/>
    <property type="match status" value="1"/>
</dbReference>
<dbReference type="GO" id="GO:0005886">
    <property type="term" value="C:plasma membrane"/>
    <property type="evidence" value="ECO:0007669"/>
    <property type="project" value="UniProtKB-SubCell"/>
</dbReference>
<dbReference type="Pfam" id="PF02321">
    <property type="entry name" value="OEP"/>
    <property type="match status" value="2"/>
</dbReference>
<dbReference type="Gene3D" id="1.20.1600.10">
    <property type="entry name" value="Outer membrane efflux proteins (OEP)"/>
    <property type="match status" value="1"/>
</dbReference>
<protein>
    <recommendedName>
        <fullName evidence="5">Transporter</fullName>
    </recommendedName>
</protein>
<keyword evidence="2" id="KW-0812">Transmembrane</keyword>
<sequence>MVRLARFLPARWLIALLLIGVGCANPDNTWTFRSQTPPPFSAPGEVIPPDRWWTTFNDPTLNAEIEVALQGNFTLAAALQRLYAARAVTRREASDLWPDLNGVADYGSTMGPGNDRSSFIWGLDAGYQVDLWGEIESRVDAERLRTSATREDYHAIALTLSAEIARTWFSLIEGHAQIELLNEQLDNNEMGLALQEARFASGLIRSPDVLRQRQLVEATLEQMVVEKARIEVLEHQLAVLLGEMPQIAEYDPGSELPPLPALPSTGLPSELLKRRPDVRRDYLAFRAADRDLASAISAQYPRINLTGSLLNVSESPETLFRDWFVSIGAQMIAPLFDGGQRRAEVDRNAAVKRELFNVYGQTMLNAFSEVEDALAQERYQLERIEHLENQVELARQSSEQLREQYLISDATYLDVLSAITAQQRLQRELLSAQLDLVLIRISLYLALAGDFDTRPQDFELLESTVEIIPETVVDE</sequence>
<dbReference type="GeneID" id="90610002"/>
<proteinExistence type="inferred from homology"/>
<organism evidence="3 4">
    <name type="scientific">Rhodopirellula bahusiensis</name>
    <dbReference type="NCBI Taxonomy" id="2014065"/>
    <lineage>
        <taxon>Bacteria</taxon>
        <taxon>Pseudomonadati</taxon>
        <taxon>Planctomycetota</taxon>
        <taxon>Planctomycetia</taxon>
        <taxon>Pirellulales</taxon>
        <taxon>Pirellulaceae</taxon>
        <taxon>Rhodopirellula</taxon>
    </lineage>
</organism>
<dbReference type="Proteomes" id="UP000225740">
    <property type="component" value="Unassembled WGS sequence"/>
</dbReference>
<keyword evidence="4" id="KW-1185">Reference proteome</keyword>
<dbReference type="PROSITE" id="PS51257">
    <property type="entry name" value="PROKAR_LIPOPROTEIN"/>
    <property type="match status" value="1"/>
</dbReference>
<keyword evidence="2" id="KW-0472">Membrane</keyword>
<dbReference type="EMBL" id="NIZW01000014">
    <property type="protein sequence ID" value="PHQ33963.1"/>
    <property type="molecule type" value="Genomic_DNA"/>
</dbReference>
<gene>
    <name evidence="3" type="ORF">CEE69_18400</name>
</gene>
<dbReference type="RefSeq" id="WP_099262183.1">
    <property type="nucleotide sequence ID" value="NZ_JBDUYK010000127.1"/>
</dbReference>
<evidence type="ECO:0000313" key="3">
    <source>
        <dbReference type="EMBL" id="PHQ33963.1"/>
    </source>
</evidence>
<keyword evidence="2" id="KW-0564">Palmitate</keyword>
<dbReference type="PANTHER" id="PTHR30203:SF33">
    <property type="entry name" value="BLR4455 PROTEIN"/>
    <property type="match status" value="1"/>
</dbReference>
<comment type="caution">
    <text evidence="3">The sequence shown here is derived from an EMBL/GenBank/DDBJ whole genome shotgun (WGS) entry which is preliminary data.</text>
</comment>
<comment type="subcellular location">
    <subcellularLocation>
        <location evidence="2">Cell membrane</location>
        <topology evidence="2">Lipid-anchor</topology>
    </subcellularLocation>
</comment>
<evidence type="ECO:0000313" key="4">
    <source>
        <dbReference type="Proteomes" id="UP000225740"/>
    </source>
</evidence>
<dbReference type="AlphaFoldDB" id="A0A2G1W4L3"/>
<dbReference type="GO" id="GO:0015562">
    <property type="term" value="F:efflux transmembrane transporter activity"/>
    <property type="evidence" value="ECO:0007669"/>
    <property type="project" value="InterPro"/>
</dbReference>
<evidence type="ECO:0008006" key="5">
    <source>
        <dbReference type="Google" id="ProtNLM"/>
    </source>
</evidence>
<keyword evidence="2" id="KW-1134">Transmembrane beta strand</keyword>
<keyword evidence="2" id="KW-0449">Lipoprotein</keyword>
<dbReference type="InterPro" id="IPR010131">
    <property type="entry name" value="MdtP/NodT-like"/>
</dbReference>
<dbReference type="OrthoDB" id="9770517at2"/>
<dbReference type="SUPFAM" id="SSF56954">
    <property type="entry name" value="Outer membrane efflux proteins (OEP)"/>
    <property type="match status" value="1"/>
</dbReference>
<accession>A0A2G1W4L3</accession>
<dbReference type="NCBIfam" id="TIGR01845">
    <property type="entry name" value="outer_NodT"/>
    <property type="match status" value="1"/>
</dbReference>
<name>A0A2G1W4L3_9BACT</name>
<dbReference type="InterPro" id="IPR003423">
    <property type="entry name" value="OMP_efflux"/>
</dbReference>